<protein>
    <recommendedName>
        <fullName evidence="4">17 kDa surface antigen</fullName>
    </recommendedName>
</protein>
<evidence type="ECO:0000313" key="2">
    <source>
        <dbReference type="EMBL" id="GAA0667212.1"/>
    </source>
</evidence>
<proteinExistence type="predicted"/>
<dbReference type="RefSeq" id="WP_166753058.1">
    <property type="nucleotide sequence ID" value="NZ_BAAAES010000008.1"/>
</dbReference>
<evidence type="ECO:0000256" key="1">
    <source>
        <dbReference type="SAM" id="Phobius"/>
    </source>
</evidence>
<feature type="transmembrane region" description="Helical" evidence="1">
    <location>
        <begin position="66"/>
        <end position="86"/>
    </location>
</feature>
<evidence type="ECO:0000313" key="3">
    <source>
        <dbReference type="Proteomes" id="UP001500238"/>
    </source>
</evidence>
<keyword evidence="3" id="KW-1185">Reference proteome</keyword>
<name>A0ABN1HUE5_9SPHN</name>
<comment type="caution">
    <text evidence="2">The sequence shown here is derived from an EMBL/GenBank/DDBJ whole genome shotgun (WGS) entry which is preliminary data.</text>
</comment>
<dbReference type="Proteomes" id="UP001500238">
    <property type="component" value="Unassembled WGS sequence"/>
</dbReference>
<dbReference type="EMBL" id="BAAAES010000008">
    <property type="protein sequence ID" value="GAA0667212.1"/>
    <property type="molecule type" value="Genomic_DNA"/>
</dbReference>
<reference evidence="2 3" key="1">
    <citation type="journal article" date="2019" name="Int. J. Syst. Evol. Microbiol.">
        <title>The Global Catalogue of Microorganisms (GCM) 10K type strain sequencing project: providing services to taxonomists for standard genome sequencing and annotation.</title>
        <authorList>
            <consortium name="The Broad Institute Genomics Platform"/>
            <consortium name="The Broad Institute Genome Sequencing Center for Infectious Disease"/>
            <person name="Wu L."/>
            <person name="Ma J."/>
        </authorList>
    </citation>
    <scope>NUCLEOTIDE SEQUENCE [LARGE SCALE GENOMIC DNA]</scope>
    <source>
        <strain evidence="2 3">JCM 14603</strain>
    </source>
</reference>
<organism evidence="2 3">
    <name type="scientific">Sphingomonas insulae</name>
    <dbReference type="NCBI Taxonomy" id="424800"/>
    <lineage>
        <taxon>Bacteria</taxon>
        <taxon>Pseudomonadati</taxon>
        <taxon>Pseudomonadota</taxon>
        <taxon>Alphaproteobacteria</taxon>
        <taxon>Sphingomonadales</taxon>
        <taxon>Sphingomonadaceae</taxon>
        <taxon>Sphingomonas</taxon>
    </lineage>
</organism>
<keyword evidence="1" id="KW-1133">Transmembrane helix</keyword>
<keyword evidence="1" id="KW-0472">Membrane</keyword>
<sequence>MKRRSLTLLLAVTLPFCDVVAGVAQAEKIKYAKTEVEKARGKCVGSVLGGALLGALVGRATGKSGLAAGAAIGAAAGAGVCALILANAKRADRIIAAQIASANYQNATYRTTFAADDGTSETTFEGRAGASESIDAVRLQPVRYMLLDGAKMESPVLAGAGQDCRPISGTLGGANDVRAALPTQYVCRTPDGDYKPYGLQVADSGKGKKAS</sequence>
<evidence type="ECO:0008006" key="4">
    <source>
        <dbReference type="Google" id="ProtNLM"/>
    </source>
</evidence>
<gene>
    <name evidence="2" type="ORF">GCM10009102_16510</name>
</gene>
<accession>A0ABN1HUE5</accession>
<keyword evidence="1" id="KW-0812">Transmembrane</keyword>